<dbReference type="RefSeq" id="WP_160694428.1">
    <property type="nucleotide sequence ID" value="NZ_CP047897.1"/>
</dbReference>
<accession>A0A6P1P4D7</accession>
<feature type="signal peptide" evidence="1">
    <location>
        <begin position="1"/>
        <end position="20"/>
    </location>
</feature>
<feature type="chain" id="PRO_5026808234" evidence="1">
    <location>
        <begin position="21"/>
        <end position="118"/>
    </location>
</feature>
<keyword evidence="1" id="KW-0732">Signal</keyword>
<reference evidence="2 3" key="1">
    <citation type="submission" date="2020-01" db="EMBL/GenBank/DDBJ databases">
        <authorList>
            <person name="Kim M."/>
        </authorList>
    </citation>
    <scope>NUCLEOTIDE SEQUENCE [LARGE SCALE GENOMIC DNA]</scope>
    <source>
        <strain evidence="2 3">BT10</strain>
    </source>
</reference>
<sequence>MKKLALAFVLLLTVASTSNAGTVASATSVTAGTLARELANFLQLNELQYLKIKGFESVKLEAIKTAETSLTGDALAKQLVAIESTFAASVLEILTPAQQKAFVGMKSMLATAQETAVK</sequence>
<keyword evidence="3" id="KW-1185">Reference proteome</keyword>
<evidence type="ECO:0000256" key="1">
    <source>
        <dbReference type="SAM" id="SignalP"/>
    </source>
</evidence>
<organism evidence="2 3">
    <name type="scientific">Nibribacter ruber</name>
    <dbReference type="NCBI Taxonomy" id="2698458"/>
    <lineage>
        <taxon>Bacteria</taxon>
        <taxon>Pseudomonadati</taxon>
        <taxon>Bacteroidota</taxon>
        <taxon>Cytophagia</taxon>
        <taxon>Cytophagales</taxon>
        <taxon>Hymenobacteraceae</taxon>
        <taxon>Nibribacter</taxon>
    </lineage>
</organism>
<dbReference type="EMBL" id="CP047897">
    <property type="protein sequence ID" value="QHL89251.1"/>
    <property type="molecule type" value="Genomic_DNA"/>
</dbReference>
<dbReference type="Proteomes" id="UP000464214">
    <property type="component" value="Chromosome"/>
</dbReference>
<dbReference type="KEGG" id="nib:GU926_18155"/>
<name>A0A6P1P4D7_9BACT</name>
<evidence type="ECO:0000313" key="3">
    <source>
        <dbReference type="Proteomes" id="UP000464214"/>
    </source>
</evidence>
<protein>
    <submittedName>
        <fullName evidence="2">Uncharacterized protein</fullName>
    </submittedName>
</protein>
<dbReference type="AlphaFoldDB" id="A0A6P1P4D7"/>
<proteinExistence type="predicted"/>
<gene>
    <name evidence="2" type="ORF">GU926_18155</name>
</gene>
<evidence type="ECO:0000313" key="2">
    <source>
        <dbReference type="EMBL" id="QHL89251.1"/>
    </source>
</evidence>